<dbReference type="Proteomes" id="UP000204441">
    <property type="component" value="Genome"/>
</dbReference>
<sequence length="38" mass="4301">MVKHCEVFTTAVQAFKSTAGKGSCKVGRINRIWYVIRD</sequence>
<name>A0A0S4KYW8_9CAUD</name>
<accession>A0A0S4KYW8</accession>
<evidence type="ECO:0000313" key="2">
    <source>
        <dbReference type="Proteomes" id="UP000204441"/>
    </source>
</evidence>
<organism evidence="1 2">
    <name type="scientific">Pseudomonas phage VCM</name>
    <dbReference type="NCBI Taxonomy" id="1729937"/>
    <lineage>
        <taxon>Viruses</taxon>
        <taxon>Duplodnaviria</taxon>
        <taxon>Heunggongvirae</taxon>
        <taxon>Uroviricota</taxon>
        <taxon>Caudoviricetes</taxon>
        <taxon>Vandenendeviridae</taxon>
        <taxon>Gorskivirinae</taxon>
        <taxon>Kremarvirus</taxon>
        <taxon>Kremarvirus VCM</taxon>
        <taxon>Otagovirus VCM</taxon>
    </lineage>
</organism>
<dbReference type="GeneID" id="26798983"/>
<proteinExistence type="predicted"/>
<dbReference type="KEGG" id="vg:26798983"/>
<protein>
    <submittedName>
        <fullName evidence="1">Uncharacterized protein</fullName>
    </submittedName>
</protein>
<gene>
    <name evidence="1" type="ORF">VCM_00013</name>
</gene>
<reference evidence="2" key="1">
    <citation type="submission" date="2015-10" db="EMBL/GenBank/DDBJ databases">
        <authorList>
            <person name="Millard A."/>
        </authorList>
    </citation>
    <scope>NUCLEOTIDE SEQUENCE [LARGE SCALE GENOMIC DNA]</scope>
</reference>
<dbReference type="EMBL" id="LN887844">
    <property type="protein sequence ID" value="CUR44232.1"/>
    <property type="molecule type" value="Genomic_DNA"/>
</dbReference>
<dbReference type="RefSeq" id="YP_009222611.1">
    <property type="nucleotide sequence ID" value="NC_029065.1"/>
</dbReference>
<evidence type="ECO:0000313" key="1">
    <source>
        <dbReference type="EMBL" id="CUR44232.1"/>
    </source>
</evidence>
<keyword evidence="2" id="KW-1185">Reference proteome</keyword>